<proteinExistence type="predicted"/>
<keyword evidence="2" id="KW-1185">Reference proteome</keyword>
<sequence length="73" mass="8486">MIFISSLPLSTSTSLIIHLQLPLGFHPCTLTHIPIQNPPHRQPYKNRRMILQSVYKCNAQICLKTDQLFFSFF</sequence>
<accession>A0A5M9K575</accession>
<organism evidence="1 2">
    <name type="scientific">Monilinia fructicola</name>
    <name type="common">Brown rot fungus</name>
    <name type="synonym">Ciboria fructicola</name>
    <dbReference type="NCBI Taxonomy" id="38448"/>
    <lineage>
        <taxon>Eukaryota</taxon>
        <taxon>Fungi</taxon>
        <taxon>Dikarya</taxon>
        <taxon>Ascomycota</taxon>
        <taxon>Pezizomycotina</taxon>
        <taxon>Leotiomycetes</taxon>
        <taxon>Helotiales</taxon>
        <taxon>Sclerotiniaceae</taxon>
        <taxon>Monilinia</taxon>
    </lineage>
</organism>
<comment type="caution">
    <text evidence="1">The sequence shown here is derived from an EMBL/GenBank/DDBJ whole genome shotgun (WGS) entry which is preliminary data.</text>
</comment>
<reference evidence="1 2" key="1">
    <citation type="submission" date="2019-06" db="EMBL/GenBank/DDBJ databases">
        <title>Genome Sequence of the Brown Rot Fungal Pathogen Monilinia fructicola.</title>
        <authorList>
            <person name="De Miccolis Angelini R.M."/>
            <person name="Landi L."/>
            <person name="Abate D."/>
            <person name="Pollastro S."/>
            <person name="Romanazzi G."/>
            <person name="Faretra F."/>
        </authorList>
    </citation>
    <scope>NUCLEOTIDE SEQUENCE [LARGE SCALE GENOMIC DNA]</scope>
    <source>
        <strain evidence="1 2">Mfrc123</strain>
    </source>
</reference>
<dbReference type="Proteomes" id="UP000322873">
    <property type="component" value="Unassembled WGS sequence"/>
</dbReference>
<dbReference type="AlphaFoldDB" id="A0A5M9K575"/>
<evidence type="ECO:0000313" key="2">
    <source>
        <dbReference type="Proteomes" id="UP000322873"/>
    </source>
</evidence>
<name>A0A5M9K575_MONFR</name>
<evidence type="ECO:0000313" key="1">
    <source>
        <dbReference type="EMBL" id="KAA8576978.1"/>
    </source>
</evidence>
<protein>
    <submittedName>
        <fullName evidence="1">Uncharacterized protein</fullName>
    </submittedName>
</protein>
<gene>
    <name evidence="1" type="ORF">EYC84_007004</name>
</gene>
<dbReference type="EMBL" id="VICG01000001">
    <property type="protein sequence ID" value="KAA8576978.1"/>
    <property type="molecule type" value="Genomic_DNA"/>
</dbReference>